<keyword evidence="3" id="KW-1185">Reference proteome</keyword>
<name>A0A6G1DD08_9ORYZ</name>
<protein>
    <submittedName>
        <fullName evidence="2">Uncharacterized protein</fullName>
    </submittedName>
</protein>
<dbReference type="EMBL" id="SPHZ02000006">
    <property type="protein sequence ID" value="KAF0910064.1"/>
    <property type="molecule type" value="Genomic_DNA"/>
</dbReference>
<comment type="caution">
    <text evidence="2">The sequence shown here is derived from an EMBL/GenBank/DDBJ whole genome shotgun (WGS) entry which is preliminary data.</text>
</comment>
<evidence type="ECO:0000313" key="2">
    <source>
        <dbReference type="EMBL" id="KAF0910064.1"/>
    </source>
</evidence>
<accession>A0A6G1DD08</accession>
<reference evidence="2 3" key="1">
    <citation type="submission" date="2019-11" db="EMBL/GenBank/DDBJ databases">
        <title>Whole genome sequence of Oryza granulata.</title>
        <authorList>
            <person name="Li W."/>
        </authorList>
    </citation>
    <scope>NUCLEOTIDE SEQUENCE [LARGE SCALE GENOMIC DNA]</scope>
    <source>
        <strain evidence="3">cv. Menghai</strain>
        <tissue evidence="2">Leaf</tissue>
    </source>
</reference>
<evidence type="ECO:0000256" key="1">
    <source>
        <dbReference type="SAM" id="MobiDB-lite"/>
    </source>
</evidence>
<gene>
    <name evidence="2" type="ORF">E2562_001300</name>
</gene>
<dbReference type="AlphaFoldDB" id="A0A6G1DD08"/>
<sequence length="89" mass="9740">MATERILAMAATRTERLALAGGRGRDEDFEWLGSGSNRATVASDRDAKTAERGRREDDDGNRGGREERMPAEGRYGAAIAARRNGEESR</sequence>
<feature type="compositionally biased region" description="Basic and acidic residues" evidence="1">
    <location>
        <begin position="43"/>
        <end position="71"/>
    </location>
</feature>
<organism evidence="2 3">
    <name type="scientific">Oryza meyeriana var. granulata</name>
    <dbReference type="NCBI Taxonomy" id="110450"/>
    <lineage>
        <taxon>Eukaryota</taxon>
        <taxon>Viridiplantae</taxon>
        <taxon>Streptophyta</taxon>
        <taxon>Embryophyta</taxon>
        <taxon>Tracheophyta</taxon>
        <taxon>Spermatophyta</taxon>
        <taxon>Magnoliopsida</taxon>
        <taxon>Liliopsida</taxon>
        <taxon>Poales</taxon>
        <taxon>Poaceae</taxon>
        <taxon>BOP clade</taxon>
        <taxon>Oryzoideae</taxon>
        <taxon>Oryzeae</taxon>
        <taxon>Oryzinae</taxon>
        <taxon>Oryza</taxon>
        <taxon>Oryza meyeriana</taxon>
    </lineage>
</organism>
<evidence type="ECO:0000313" key="3">
    <source>
        <dbReference type="Proteomes" id="UP000479710"/>
    </source>
</evidence>
<feature type="region of interest" description="Disordered" evidence="1">
    <location>
        <begin position="38"/>
        <end position="89"/>
    </location>
</feature>
<dbReference type="Proteomes" id="UP000479710">
    <property type="component" value="Unassembled WGS sequence"/>
</dbReference>
<proteinExistence type="predicted"/>